<dbReference type="RefSeq" id="XP_005841411.1">
    <property type="nucleotide sequence ID" value="XM_005841354.1"/>
</dbReference>
<protein>
    <submittedName>
        <fullName evidence="2 3">Uncharacterized protein</fullName>
    </submittedName>
</protein>
<evidence type="ECO:0000313" key="4">
    <source>
        <dbReference type="Proteomes" id="UP000011087"/>
    </source>
</evidence>
<dbReference type="Proteomes" id="UP000011087">
    <property type="component" value="Unassembled WGS sequence"/>
</dbReference>
<dbReference type="OrthoDB" id="10543772at2759"/>
<dbReference type="OMA" id="GFMSHAL"/>
<dbReference type="InterPro" id="IPR034574">
    <property type="entry name" value="SDH6"/>
</dbReference>
<feature type="transmembrane region" description="Helical" evidence="1">
    <location>
        <begin position="84"/>
        <end position="106"/>
    </location>
</feature>
<dbReference type="AlphaFoldDB" id="L1K0S2"/>
<reference evidence="3" key="3">
    <citation type="submission" date="2016-03" db="UniProtKB">
        <authorList>
            <consortium name="EnsemblProtists"/>
        </authorList>
    </citation>
    <scope>IDENTIFICATION</scope>
</reference>
<evidence type="ECO:0000313" key="2">
    <source>
        <dbReference type="EMBL" id="EKX54431.1"/>
    </source>
</evidence>
<dbReference type="GeneID" id="17311194"/>
<dbReference type="PANTHER" id="PTHR36708">
    <property type="entry name" value="SUCCINATE DEHYDROGENASE SUBUNIT 6, MITOCHONDRIAL"/>
    <property type="match status" value="1"/>
</dbReference>
<dbReference type="PaxDb" id="55529-EKX54431"/>
<dbReference type="EnsemblProtists" id="EKX54431">
    <property type="protein sequence ID" value="EKX54431"/>
    <property type="gene ID" value="GUITHDRAFT_160665"/>
</dbReference>
<gene>
    <name evidence="2" type="ORF">GUITHDRAFT_160665</name>
</gene>
<dbReference type="PANTHER" id="PTHR36708:SF1">
    <property type="entry name" value="SUCCINATE DEHYDROGENASE SUBUNIT 6, MITOCHONDRIAL"/>
    <property type="match status" value="1"/>
</dbReference>
<dbReference type="KEGG" id="gtt:GUITHDRAFT_160665"/>
<sequence>MDTVSDKWKSWQRFSNAVYGERVKPWSSSDIDRFAKVYPQAAKDLRTMRSAGVWCVGGAVATAGSGAAFFFSRPGTLNGKLISGALGAVASYVVGYLGTTNVVCYTHQLYKIDQYKVQIQFMEWWKENGGRGGKPWEYW</sequence>
<proteinExistence type="predicted"/>
<feature type="transmembrane region" description="Helical" evidence="1">
    <location>
        <begin position="51"/>
        <end position="72"/>
    </location>
</feature>
<keyword evidence="1" id="KW-0472">Membrane</keyword>
<evidence type="ECO:0000313" key="3">
    <source>
        <dbReference type="EnsemblProtists" id="EKX54431"/>
    </source>
</evidence>
<accession>L1K0S2</accession>
<reference evidence="2 4" key="1">
    <citation type="journal article" date="2012" name="Nature">
        <title>Algal genomes reveal evolutionary mosaicism and the fate of nucleomorphs.</title>
        <authorList>
            <consortium name="DOE Joint Genome Institute"/>
            <person name="Curtis B.A."/>
            <person name="Tanifuji G."/>
            <person name="Burki F."/>
            <person name="Gruber A."/>
            <person name="Irimia M."/>
            <person name="Maruyama S."/>
            <person name="Arias M.C."/>
            <person name="Ball S.G."/>
            <person name="Gile G.H."/>
            <person name="Hirakawa Y."/>
            <person name="Hopkins J.F."/>
            <person name="Kuo A."/>
            <person name="Rensing S.A."/>
            <person name="Schmutz J."/>
            <person name="Symeonidi A."/>
            <person name="Elias M."/>
            <person name="Eveleigh R.J."/>
            <person name="Herman E.K."/>
            <person name="Klute M.J."/>
            <person name="Nakayama T."/>
            <person name="Obornik M."/>
            <person name="Reyes-Prieto A."/>
            <person name="Armbrust E.V."/>
            <person name="Aves S.J."/>
            <person name="Beiko R.G."/>
            <person name="Coutinho P."/>
            <person name="Dacks J.B."/>
            <person name="Durnford D.G."/>
            <person name="Fast N.M."/>
            <person name="Green B.R."/>
            <person name="Grisdale C.J."/>
            <person name="Hempel F."/>
            <person name="Henrissat B."/>
            <person name="Hoppner M.P."/>
            <person name="Ishida K."/>
            <person name="Kim E."/>
            <person name="Koreny L."/>
            <person name="Kroth P.G."/>
            <person name="Liu Y."/>
            <person name="Malik S.B."/>
            <person name="Maier U.G."/>
            <person name="McRose D."/>
            <person name="Mock T."/>
            <person name="Neilson J.A."/>
            <person name="Onodera N.T."/>
            <person name="Poole A.M."/>
            <person name="Pritham E.J."/>
            <person name="Richards T.A."/>
            <person name="Rocap G."/>
            <person name="Roy S.W."/>
            <person name="Sarai C."/>
            <person name="Schaack S."/>
            <person name="Shirato S."/>
            <person name="Slamovits C.H."/>
            <person name="Spencer D.F."/>
            <person name="Suzuki S."/>
            <person name="Worden A.Z."/>
            <person name="Zauner S."/>
            <person name="Barry K."/>
            <person name="Bell C."/>
            <person name="Bharti A.K."/>
            <person name="Crow J.A."/>
            <person name="Grimwood J."/>
            <person name="Kramer R."/>
            <person name="Lindquist E."/>
            <person name="Lucas S."/>
            <person name="Salamov A."/>
            <person name="McFadden G.I."/>
            <person name="Lane C.E."/>
            <person name="Keeling P.J."/>
            <person name="Gray M.W."/>
            <person name="Grigoriev I.V."/>
            <person name="Archibald J.M."/>
        </authorList>
    </citation>
    <scope>NUCLEOTIDE SEQUENCE</scope>
    <source>
        <strain evidence="2 4">CCMP2712</strain>
    </source>
</reference>
<evidence type="ECO:0000256" key="1">
    <source>
        <dbReference type="SAM" id="Phobius"/>
    </source>
</evidence>
<dbReference type="GO" id="GO:0045273">
    <property type="term" value="C:respiratory chain complex II (succinate dehydrogenase)"/>
    <property type="evidence" value="ECO:0007669"/>
    <property type="project" value="InterPro"/>
</dbReference>
<dbReference type="EMBL" id="JH992967">
    <property type="protein sequence ID" value="EKX54431.1"/>
    <property type="molecule type" value="Genomic_DNA"/>
</dbReference>
<dbReference type="HOGENOM" id="CLU_1848896_0_0_1"/>
<organism evidence="2">
    <name type="scientific">Guillardia theta (strain CCMP2712)</name>
    <name type="common">Cryptophyte</name>
    <dbReference type="NCBI Taxonomy" id="905079"/>
    <lineage>
        <taxon>Eukaryota</taxon>
        <taxon>Cryptophyceae</taxon>
        <taxon>Pyrenomonadales</taxon>
        <taxon>Geminigeraceae</taxon>
        <taxon>Guillardia</taxon>
    </lineage>
</organism>
<name>L1K0S2_GUITC</name>
<keyword evidence="1" id="KW-0812">Transmembrane</keyword>
<keyword evidence="4" id="KW-1185">Reference proteome</keyword>
<keyword evidence="1" id="KW-1133">Transmembrane helix</keyword>
<reference evidence="4" key="2">
    <citation type="submission" date="2012-11" db="EMBL/GenBank/DDBJ databases">
        <authorList>
            <person name="Kuo A."/>
            <person name="Curtis B.A."/>
            <person name="Tanifuji G."/>
            <person name="Burki F."/>
            <person name="Gruber A."/>
            <person name="Irimia M."/>
            <person name="Maruyama S."/>
            <person name="Arias M.C."/>
            <person name="Ball S.G."/>
            <person name="Gile G.H."/>
            <person name="Hirakawa Y."/>
            <person name="Hopkins J.F."/>
            <person name="Rensing S.A."/>
            <person name="Schmutz J."/>
            <person name="Symeonidi A."/>
            <person name="Elias M."/>
            <person name="Eveleigh R.J."/>
            <person name="Herman E.K."/>
            <person name="Klute M.J."/>
            <person name="Nakayama T."/>
            <person name="Obornik M."/>
            <person name="Reyes-Prieto A."/>
            <person name="Armbrust E.V."/>
            <person name="Aves S.J."/>
            <person name="Beiko R.G."/>
            <person name="Coutinho P."/>
            <person name="Dacks J.B."/>
            <person name="Durnford D.G."/>
            <person name="Fast N.M."/>
            <person name="Green B.R."/>
            <person name="Grisdale C."/>
            <person name="Hempe F."/>
            <person name="Henrissat B."/>
            <person name="Hoppner M.P."/>
            <person name="Ishida K.-I."/>
            <person name="Kim E."/>
            <person name="Koreny L."/>
            <person name="Kroth P.G."/>
            <person name="Liu Y."/>
            <person name="Malik S.-B."/>
            <person name="Maier U.G."/>
            <person name="McRose D."/>
            <person name="Mock T."/>
            <person name="Neilson J.A."/>
            <person name="Onodera N.T."/>
            <person name="Poole A.M."/>
            <person name="Pritham E.J."/>
            <person name="Richards T.A."/>
            <person name="Rocap G."/>
            <person name="Roy S.W."/>
            <person name="Sarai C."/>
            <person name="Schaack S."/>
            <person name="Shirato S."/>
            <person name="Slamovits C.H."/>
            <person name="Spencer D.F."/>
            <person name="Suzuki S."/>
            <person name="Worden A.Z."/>
            <person name="Zauner S."/>
            <person name="Barry K."/>
            <person name="Bell C."/>
            <person name="Bharti A.K."/>
            <person name="Crow J.A."/>
            <person name="Grimwood J."/>
            <person name="Kramer R."/>
            <person name="Lindquist E."/>
            <person name="Lucas S."/>
            <person name="Salamov A."/>
            <person name="McFadden G.I."/>
            <person name="Lane C.E."/>
            <person name="Keeling P.J."/>
            <person name="Gray M.W."/>
            <person name="Grigoriev I.V."/>
            <person name="Archibald J.M."/>
        </authorList>
    </citation>
    <scope>NUCLEOTIDE SEQUENCE</scope>
    <source>
        <strain evidence="4">CCMP2712</strain>
    </source>
</reference>